<gene>
    <name evidence="1" type="ORF">K505DRAFT_77291</name>
</gene>
<sequence>MFLRSPGSSSCTSRILHLTPPETAQQAMRPTVSPDQAQKLSAWSLVFLFIILRGHSFHISVFSFASPSSSPL</sequence>
<accession>A0A6A6X2B5</accession>
<proteinExistence type="predicted"/>
<dbReference type="AlphaFoldDB" id="A0A6A6X2B5"/>
<evidence type="ECO:0000313" key="1">
    <source>
        <dbReference type="EMBL" id="KAF2790650.1"/>
    </source>
</evidence>
<reference evidence="1" key="1">
    <citation type="journal article" date="2020" name="Stud. Mycol.">
        <title>101 Dothideomycetes genomes: a test case for predicting lifestyles and emergence of pathogens.</title>
        <authorList>
            <person name="Haridas S."/>
            <person name="Albert R."/>
            <person name="Binder M."/>
            <person name="Bloem J."/>
            <person name="Labutti K."/>
            <person name="Salamov A."/>
            <person name="Andreopoulos B."/>
            <person name="Baker S."/>
            <person name="Barry K."/>
            <person name="Bills G."/>
            <person name="Bluhm B."/>
            <person name="Cannon C."/>
            <person name="Castanera R."/>
            <person name="Culley D."/>
            <person name="Daum C."/>
            <person name="Ezra D."/>
            <person name="Gonzalez J."/>
            <person name="Henrissat B."/>
            <person name="Kuo A."/>
            <person name="Liang C."/>
            <person name="Lipzen A."/>
            <person name="Lutzoni F."/>
            <person name="Magnuson J."/>
            <person name="Mondo S."/>
            <person name="Nolan M."/>
            <person name="Ohm R."/>
            <person name="Pangilinan J."/>
            <person name="Park H.-J."/>
            <person name="Ramirez L."/>
            <person name="Alfaro M."/>
            <person name="Sun H."/>
            <person name="Tritt A."/>
            <person name="Yoshinaga Y."/>
            <person name="Zwiers L.-H."/>
            <person name="Turgeon B."/>
            <person name="Goodwin S."/>
            <person name="Spatafora J."/>
            <person name="Crous P."/>
            <person name="Grigoriev I."/>
        </authorList>
    </citation>
    <scope>NUCLEOTIDE SEQUENCE</scope>
    <source>
        <strain evidence="1">CBS 109.77</strain>
    </source>
</reference>
<protein>
    <submittedName>
        <fullName evidence="1">Uncharacterized protein</fullName>
    </submittedName>
</protein>
<dbReference type="Proteomes" id="UP000799757">
    <property type="component" value="Unassembled WGS sequence"/>
</dbReference>
<name>A0A6A6X2B5_9PLEO</name>
<evidence type="ECO:0000313" key="2">
    <source>
        <dbReference type="Proteomes" id="UP000799757"/>
    </source>
</evidence>
<dbReference type="EMBL" id="MU002062">
    <property type="protein sequence ID" value="KAF2790650.1"/>
    <property type="molecule type" value="Genomic_DNA"/>
</dbReference>
<keyword evidence="2" id="KW-1185">Reference proteome</keyword>
<organism evidence="1 2">
    <name type="scientific">Melanomma pulvis-pyrius CBS 109.77</name>
    <dbReference type="NCBI Taxonomy" id="1314802"/>
    <lineage>
        <taxon>Eukaryota</taxon>
        <taxon>Fungi</taxon>
        <taxon>Dikarya</taxon>
        <taxon>Ascomycota</taxon>
        <taxon>Pezizomycotina</taxon>
        <taxon>Dothideomycetes</taxon>
        <taxon>Pleosporomycetidae</taxon>
        <taxon>Pleosporales</taxon>
        <taxon>Melanommataceae</taxon>
        <taxon>Melanomma</taxon>
    </lineage>
</organism>